<accession>A0ABV8IXJ1</accession>
<dbReference type="PRINTS" id="PR00313">
    <property type="entry name" value="CABNDNGRPT"/>
</dbReference>
<keyword evidence="6" id="KW-1185">Reference proteome</keyword>
<feature type="region of interest" description="Disordered" evidence="3">
    <location>
        <begin position="163"/>
        <end position="185"/>
    </location>
</feature>
<evidence type="ECO:0000256" key="2">
    <source>
        <dbReference type="ARBA" id="ARBA00022525"/>
    </source>
</evidence>
<evidence type="ECO:0000313" key="6">
    <source>
        <dbReference type="Proteomes" id="UP001595867"/>
    </source>
</evidence>
<comment type="subcellular location">
    <subcellularLocation>
        <location evidence="1">Secreted</location>
    </subcellularLocation>
</comment>
<dbReference type="PANTHER" id="PTHR38340:SF1">
    <property type="entry name" value="S-LAYER PROTEIN"/>
    <property type="match status" value="1"/>
</dbReference>
<reference evidence="6" key="1">
    <citation type="journal article" date="2019" name="Int. J. Syst. Evol. Microbiol.">
        <title>The Global Catalogue of Microorganisms (GCM) 10K type strain sequencing project: providing services to taxonomists for standard genome sequencing and annotation.</title>
        <authorList>
            <consortium name="The Broad Institute Genomics Platform"/>
            <consortium name="The Broad Institute Genome Sequencing Center for Infectious Disease"/>
            <person name="Wu L."/>
            <person name="Ma J."/>
        </authorList>
    </citation>
    <scope>NUCLEOTIDE SEQUENCE [LARGE SCALE GENOMIC DNA]</scope>
    <source>
        <strain evidence="6">TBRC 5832</strain>
    </source>
</reference>
<dbReference type="Gene3D" id="2.150.10.10">
    <property type="entry name" value="Serralysin-like metalloprotease, C-terminal"/>
    <property type="match status" value="4"/>
</dbReference>
<evidence type="ECO:0000313" key="5">
    <source>
        <dbReference type="EMBL" id="MFC4067063.1"/>
    </source>
</evidence>
<dbReference type="InterPro" id="IPR001343">
    <property type="entry name" value="Hemolysn_Ca-bd"/>
</dbReference>
<dbReference type="Pfam" id="PF00353">
    <property type="entry name" value="HemolysinCabind"/>
    <property type="match status" value="6"/>
</dbReference>
<organism evidence="5 6">
    <name type="scientific">Actinoplanes subglobosus</name>
    <dbReference type="NCBI Taxonomy" id="1547892"/>
    <lineage>
        <taxon>Bacteria</taxon>
        <taxon>Bacillati</taxon>
        <taxon>Actinomycetota</taxon>
        <taxon>Actinomycetes</taxon>
        <taxon>Micromonosporales</taxon>
        <taxon>Micromonosporaceae</taxon>
        <taxon>Actinoplanes</taxon>
    </lineage>
</organism>
<dbReference type="InterPro" id="IPR018511">
    <property type="entry name" value="Hemolysin-typ_Ca-bd_CS"/>
</dbReference>
<evidence type="ECO:0000256" key="4">
    <source>
        <dbReference type="SAM" id="SignalP"/>
    </source>
</evidence>
<evidence type="ECO:0000256" key="3">
    <source>
        <dbReference type="SAM" id="MobiDB-lite"/>
    </source>
</evidence>
<comment type="caution">
    <text evidence="5">The sequence shown here is derived from an EMBL/GenBank/DDBJ whole genome shotgun (WGS) entry which is preliminary data.</text>
</comment>
<dbReference type="InterPro" id="IPR050557">
    <property type="entry name" value="RTX_toxin/Mannuronan_C5-epim"/>
</dbReference>
<gene>
    <name evidence="5" type="ORF">ACFO0C_19185</name>
</gene>
<feature type="chain" id="PRO_5046595308" evidence="4">
    <location>
        <begin position="28"/>
        <end position="458"/>
    </location>
</feature>
<name>A0ABV8IXJ1_9ACTN</name>
<dbReference type="EMBL" id="JBHSBL010000017">
    <property type="protein sequence ID" value="MFC4067063.1"/>
    <property type="molecule type" value="Genomic_DNA"/>
</dbReference>
<sequence length="458" mass="46191">MARTSRIIVAGTAALTATFAFGVPAQAASTGVASVNARGELLFTAGGGKTNRVTLTGSGGRITLDDRVAVRAGAGCAAVGGDRTRVVCTGVTYLRSIDLGDRDDVFVNRTSLYGNVYGGSGADTLTGGSGSESLYGNSGRDRINGGGGADELWGGSGADVLHGNGGRDSLHDGSGADRVYGDSGNDSFFDGPGKDVFHGGTGDDGFLAGASTAADRYHGGSGTDLVAYYERTEGVTLDADGKSDDGRKGEKDNIGTDVENLTGGKGNDRIYGTNGANLLEGGPGDDRIYGRGGRDVLIGDVGRDHLDGGAGNDLLYGDPALNSESPVVYADVIVGGSGIDTVDYGSYDQAVVVDLDGAKGDDGARGEKDTVGSDVENIMGGYGDDVLTGNAANNVLNGGWAGADVLRGRGGDDTLRSDRERLGVSDSAADTLDGGSHVKGDTCGFDTEDTAINCESTL</sequence>
<evidence type="ECO:0000256" key="1">
    <source>
        <dbReference type="ARBA" id="ARBA00004613"/>
    </source>
</evidence>
<proteinExistence type="predicted"/>
<feature type="region of interest" description="Disordered" evidence="3">
    <location>
        <begin position="237"/>
        <end position="267"/>
    </location>
</feature>
<dbReference type="RefSeq" id="WP_378068017.1">
    <property type="nucleotide sequence ID" value="NZ_JBHSBL010000017.1"/>
</dbReference>
<keyword evidence="4" id="KW-0732">Signal</keyword>
<dbReference type="PROSITE" id="PS00330">
    <property type="entry name" value="HEMOLYSIN_CALCIUM"/>
    <property type="match status" value="2"/>
</dbReference>
<keyword evidence="2" id="KW-0964">Secreted</keyword>
<protein>
    <submittedName>
        <fullName evidence="5">Calcium-binding protein</fullName>
    </submittedName>
</protein>
<feature type="signal peptide" evidence="4">
    <location>
        <begin position="1"/>
        <end position="27"/>
    </location>
</feature>
<dbReference type="Proteomes" id="UP001595867">
    <property type="component" value="Unassembled WGS sequence"/>
</dbReference>
<dbReference type="SUPFAM" id="SSF51120">
    <property type="entry name" value="beta-Roll"/>
    <property type="match status" value="4"/>
</dbReference>
<feature type="compositionally biased region" description="Basic and acidic residues" evidence="3">
    <location>
        <begin position="239"/>
        <end position="254"/>
    </location>
</feature>
<dbReference type="InterPro" id="IPR011049">
    <property type="entry name" value="Serralysin-like_metalloprot_C"/>
</dbReference>
<dbReference type="PANTHER" id="PTHR38340">
    <property type="entry name" value="S-LAYER PROTEIN"/>
    <property type="match status" value="1"/>
</dbReference>